<evidence type="ECO:0000313" key="1">
    <source>
        <dbReference type="EMBL" id="MBK1661502.1"/>
    </source>
</evidence>
<protein>
    <recommendedName>
        <fullName evidence="3">HlyD family secretion protein</fullName>
    </recommendedName>
</protein>
<dbReference type="PANTHER" id="PTHR30386">
    <property type="entry name" value="MEMBRANE FUSION SUBUNIT OF EMRAB-TOLC MULTIDRUG EFFLUX PUMP"/>
    <property type="match status" value="1"/>
</dbReference>
<dbReference type="Proteomes" id="UP000697995">
    <property type="component" value="Unassembled WGS sequence"/>
</dbReference>
<evidence type="ECO:0008006" key="3">
    <source>
        <dbReference type="Google" id="ProtNLM"/>
    </source>
</evidence>
<reference evidence="1 2" key="1">
    <citation type="journal article" date="2020" name="Microorganisms">
        <title>Osmotic Adaptation and Compatible Solute Biosynthesis of Phototrophic Bacteria as Revealed from Genome Analyses.</title>
        <authorList>
            <person name="Imhoff J.F."/>
            <person name="Rahn T."/>
            <person name="Kunzel S."/>
            <person name="Keller A."/>
            <person name="Neulinger S.C."/>
        </authorList>
    </citation>
    <scope>NUCLEOTIDE SEQUENCE [LARGE SCALE GENOMIC DNA]</scope>
    <source>
        <strain evidence="1 2">DSM 15382</strain>
    </source>
</reference>
<proteinExistence type="predicted"/>
<feature type="non-terminal residue" evidence="1">
    <location>
        <position position="1"/>
    </location>
</feature>
<keyword evidence="2" id="KW-1185">Reference proteome</keyword>
<evidence type="ECO:0000313" key="2">
    <source>
        <dbReference type="Proteomes" id="UP000697995"/>
    </source>
</evidence>
<sequence length="166" mass="16880">LQRQGGAARLAAGIDRLRLRAPVAGRIGDAAALHPGAWVAEGQRLVSVVPPGALAIIAEFDAGAALGRIRPGQAARLRLDGFPWAQFGTIPAEVTRVASELREGRIRVEMAPSGPAPAALLQHGLPGQAEVAVEQAAPALLALRAAGLLLSPGLPFQAGAALARAP</sequence>
<dbReference type="RefSeq" id="WP_200306324.1">
    <property type="nucleotide sequence ID" value="NZ_NRSG01000314.1"/>
</dbReference>
<comment type="caution">
    <text evidence="1">The sequence shown here is derived from an EMBL/GenBank/DDBJ whole genome shotgun (WGS) entry which is preliminary data.</text>
</comment>
<gene>
    <name evidence="1" type="ORF">CKO45_25160</name>
</gene>
<name>A0ABS1D5Y0_9PROT</name>
<organism evidence="1 2">
    <name type="scientific">Paracraurococcus ruber</name>
    <dbReference type="NCBI Taxonomy" id="77675"/>
    <lineage>
        <taxon>Bacteria</taxon>
        <taxon>Pseudomonadati</taxon>
        <taxon>Pseudomonadota</taxon>
        <taxon>Alphaproteobacteria</taxon>
        <taxon>Acetobacterales</taxon>
        <taxon>Roseomonadaceae</taxon>
        <taxon>Paracraurococcus</taxon>
    </lineage>
</organism>
<dbReference type="InterPro" id="IPR050739">
    <property type="entry name" value="MFP"/>
</dbReference>
<accession>A0ABS1D5Y0</accession>
<dbReference type="EMBL" id="NRSG01000314">
    <property type="protein sequence ID" value="MBK1661502.1"/>
    <property type="molecule type" value="Genomic_DNA"/>
</dbReference>